<sequence>MRTLTDRYVHAVVRRVPEAMRPEVTADVTAMIADMAEARHDEVAAATEAAAEVEVATDGGADAASDADSAAAAEVEVAVLEELGDPAVLAREYSDSPQHLIGPQYFPVYRWLLTWVLPVALVVALVSNGLAYTLTTADAHIGGLLGTAIGKSVPVVFIAFAAVTILFAIIERATPMGTQASSGDAADRVGETLRAGAARRPRWTVADLDEVPPGGTSVRADAIVSLVFLVLLALVPFVPTTAVYVGHLNDGETFINPDLGVFWFVGYWVLLALTAVGAVWRIRRRRLSTGPVALDMITDLVMAVFLTVAILTQDVLHPAIATASALPVAVWAIPLIWAITIWDQVSTVRAYRTHLAAQSRS</sequence>
<feature type="transmembrane region" description="Helical" evidence="1">
    <location>
        <begin position="111"/>
        <end position="132"/>
    </location>
</feature>
<name>A0A2H1L477_9MICO</name>
<accession>A0A2H1L477</accession>
<feature type="transmembrane region" description="Helical" evidence="1">
    <location>
        <begin position="152"/>
        <end position="170"/>
    </location>
</feature>
<reference evidence="3" key="1">
    <citation type="submission" date="2017-03" db="EMBL/GenBank/DDBJ databases">
        <authorList>
            <person name="Monnet C."/>
        </authorList>
    </citation>
    <scope>NUCLEOTIDE SEQUENCE [LARGE SCALE GENOMIC DNA]</scope>
    <source>
        <strain evidence="3">SJ5-8</strain>
    </source>
</reference>
<gene>
    <name evidence="2" type="ORF">BJEO58_00796</name>
</gene>
<keyword evidence="1" id="KW-1133">Transmembrane helix</keyword>
<feature type="transmembrane region" description="Helical" evidence="1">
    <location>
        <begin position="292"/>
        <end position="313"/>
    </location>
</feature>
<feature type="transmembrane region" description="Helical" evidence="1">
    <location>
        <begin position="319"/>
        <end position="342"/>
    </location>
</feature>
<evidence type="ECO:0000313" key="2">
    <source>
        <dbReference type="EMBL" id="SMY11213.1"/>
    </source>
</evidence>
<dbReference type="OrthoDB" id="3171769at2"/>
<evidence type="ECO:0000256" key="1">
    <source>
        <dbReference type="SAM" id="Phobius"/>
    </source>
</evidence>
<keyword evidence="3" id="KW-1185">Reference proteome</keyword>
<evidence type="ECO:0000313" key="3">
    <source>
        <dbReference type="Proteomes" id="UP000234462"/>
    </source>
</evidence>
<keyword evidence="1" id="KW-0472">Membrane</keyword>
<dbReference type="AlphaFoldDB" id="A0A2H1L477"/>
<proteinExistence type="predicted"/>
<keyword evidence="1" id="KW-0812">Transmembrane</keyword>
<organism evidence="2 3">
    <name type="scientific">Brevibacterium jeotgali</name>
    <dbReference type="NCBI Taxonomy" id="1262550"/>
    <lineage>
        <taxon>Bacteria</taxon>
        <taxon>Bacillati</taxon>
        <taxon>Actinomycetota</taxon>
        <taxon>Actinomycetes</taxon>
        <taxon>Micrococcales</taxon>
        <taxon>Brevibacteriaceae</taxon>
        <taxon>Brevibacterium</taxon>
    </lineage>
</organism>
<protein>
    <submittedName>
        <fullName evidence="2">Uncharacterized protein</fullName>
    </submittedName>
</protein>
<dbReference type="RefSeq" id="WP_144573813.1">
    <property type="nucleotide sequence ID" value="NZ_FXZM01000003.1"/>
</dbReference>
<dbReference type="Proteomes" id="UP000234462">
    <property type="component" value="Unassembled WGS sequence"/>
</dbReference>
<feature type="transmembrane region" description="Helical" evidence="1">
    <location>
        <begin position="223"/>
        <end position="247"/>
    </location>
</feature>
<dbReference type="EMBL" id="FXZM01000003">
    <property type="protein sequence ID" value="SMY11213.1"/>
    <property type="molecule type" value="Genomic_DNA"/>
</dbReference>
<feature type="transmembrane region" description="Helical" evidence="1">
    <location>
        <begin position="259"/>
        <end position="280"/>
    </location>
</feature>